<evidence type="ECO:0000313" key="3">
    <source>
        <dbReference type="Proteomes" id="UP000078542"/>
    </source>
</evidence>
<accession>A0A151IGR9</accession>
<dbReference type="EMBL" id="KQ977671">
    <property type="protein sequence ID" value="KYN00629.1"/>
    <property type="molecule type" value="Genomic_DNA"/>
</dbReference>
<dbReference type="AlphaFoldDB" id="A0A151IGR9"/>
<reference evidence="2 3" key="1">
    <citation type="submission" date="2016-03" db="EMBL/GenBank/DDBJ databases">
        <title>Cyphomyrmex costatus WGS genome.</title>
        <authorList>
            <person name="Nygaard S."/>
            <person name="Hu H."/>
            <person name="Boomsma J."/>
            <person name="Zhang G."/>
        </authorList>
    </citation>
    <scope>NUCLEOTIDE SEQUENCE [LARGE SCALE GENOMIC DNA]</scope>
    <source>
        <strain evidence="2">MS0001</strain>
        <tissue evidence="2">Whole body</tissue>
    </source>
</reference>
<keyword evidence="3" id="KW-1185">Reference proteome</keyword>
<evidence type="ECO:0000256" key="1">
    <source>
        <dbReference type="SAM" id="MobiDB-lite"/>
    </source>
</evidence>
<proteinExistence type="predicted"/>
<gene>
    <name evidence="2" type="ORF">ALC62_08596</name>
</gene>
<protein>
    <submittedName>
        <fullName evidence="2">Uncharacterized protein</fullName>
    </submittedName>
</protein>
<sequence length="166" mass="18997">VCTSSRLILLLSIMNERAWPSRCASLIQYSRRSLAARHRNFRKTPSEIILPFRTRVERAECVRAMRIPARWPSRRRRRATRVAHGWRKVGGAMQFSRSVNFPGEIILRKINVHAAVTQRVYASRLINPREKKTRGRESKSEMETGSARRGGRDTGGGSGGGRRTER</sequence>
<name>A0A151IGR9_9HYME</name>
<organism evidence="2 3">
    <name type="scientific">Cyphomyrmex costatus</name>
    <dbReference type="NCBI Taxonomy" id="456900"/>
    <lineage>
        <taxon>Eukaryota</taxon>
        <taxon>Metazoa</taxon>
        <taxon>Ecdysozoa</taxon>
        <taxon>Arthropoda</taxon>
        <taxon>Hexapoda</taxon>
        <taxon>Insecta</taxon>
        <taxon>Pterygota</taxon>
        <taxon>Neoptera</taxon>
        <taxon>Endopterygota</taxon>
        <taxon>Hymenoptera</taxon>
        <taxon>Apocrita</taxon>
        <taxon>Aculeata</taxon>
        <taxon>Formicoidea</taxon>
        <taxon>Formicidae</taxon>
        <taxon>Myrmicinae</taxon>
        <taxon>Cyphomyrmex</taxon>
    </lineage>
</organism>
<dbReference type="Proteomes" id="UP000078542">
    <property type="component" value="Unassembled WGS sequence"/>
</dbReference>
<feature type="compositionally biased region" description="Gly residues" evidence="1">
    <location>
        <begin position="153"/>
        <end position="166"/>
    </location>
</feature>
<evidence type="ECO:0000313" key="2">
    <source>
        <dbReference type="EMBL" id="KYN00629.1"/>
    </source>
</evidence>
<feature type="compositionally biased region" description="Basic and acidic residues" evidence="1">
    <location>
        <begin position="127"/>
        <end position="142"/>
    </location>
</feature>
<feature type="region of interest" description="Disordered" evidence="1">
    <location>
        <begin position="127"/>
        <end position="166"/>
    </location>
</feature>
<feature type="non-terminal residue" evidence="2">
    <location>
        <position position="1"/>
    </location>
</feature>